<gene>
    <name evidence="2" type="ORF">MSAN_01929600</name>
</gene>
<feature type="compositionally biased region" description="Pro residues" evidence="1">
    <location>
        <begin position="204"/>
        <end position="215"/>
    </location>
</feature>
<accession>A0A8H6XMK2</accession>
<proteinExistence type="predicted"/>
<organism evidence="2 3">
    <name type="scientific">Mycena sanguinolenta</name>
    <dbReference type="NCBI Taxonomy" id="230812"/>
    <lineage>
        <taxon>Eukaryota</taxon>
        <taxon>Fungi</taxon>
        <taxon>Dikarya</taxon>
        <taxon>Basidiomycota</taxon>
        <taxon>Agaricomycotina</taxon>
        <taxon>Agaricomycetes</taxon>
        <taxon>Agaricomycetidae</taxon>
        <taxon>Agaricales</taxon>
        <taxon>Marasmiineae</taxon>
        <taxon>Mycenaceae</taxon>
        <taxon>Mycena</taxon>
    </lineage>
</organism>
<dbReference type="EMBL" id="JACAZH010000021">
    <property type="protein sequence ID" value="KAF7344478.1"/>
    <property type="molecule type" value="Genomic_DNA"/>
</dbReference>
<comment type="caution">
    <text evidence="2">The sequence shown here is derived from an EMBL/GenBank/DDBJ whole genome shotgun (WGS) entry which is preliminary data.</text>
</comment>
<feature type="compositionally biased region" description="Basic and acidic residues" evidence="1">
    <location>
        <begin position="42"/>
        <end position="53"/>
    </location>
</feature>
<dbReference type="AlphaFoldDB" id="A0A8H6XMK2"/>
<reference evidence="2" key="1">
    <citation type="submission" date="2020-05" db="EMBL/GenBank/DDBJ databases">
        <title>Mycena genomes resolve the evolution of fungal bioluminescence.</title>
        <authorList>
            <person name="Tsai I.J."/>
        </authorList>
    </citation>
    <scope>NUCLEOTIDE SEQUENCE</scope>
    <source>
        <strain evidence="2">160909Yilan</strain>
    </source>
</reference>
<feature type="region of interest" description="Disordered" evidence="1">
    <location>
        <begin position="174"/>
        <end position="215"/>
    </location>
</feature>
<feature type="region of interest" description="Disordered" evidence="1">
    <location>
        <begin position="42"/>
        <end position="63"/>
    </location>
</feature>
<protein>
    <submittedName>
        <fullName evidence="2">Arrestin-N domain-containing protein</fullName>
    </submittedName>
</protein>
<dbReference type="Proteomes" id="UP000623467">
    <property type="component" value="Unassembled WGS sequence"/>
</dbReference>
<name>A0A8H6XMK2_9AGAR</name>
<evidence type="ECO:0000313" key="2">
    <source>
        <dbReference type="EMBL" id="KAF7344478.1"/>
    </source>
</evidence>
<evidence type="ECO:0000313" key="3">
    <source>
        <dbReference type="Proteomes" id="UP000623467"/>
    </source>
</evidence>
<sequence>MNNCDKEFGVNTVTLSLPDLPFFPTATSIPYSLHIVTETKTVDRTERPEDKHGKPLFPVPPTQSTQLQLNLRRAIQIRAHSRVSYVENILDLQSIRRLSGVPQKRNVEALVDEPEWVPKDTSKDRGFWRRSVHFNSTLDFPYAPTTSAKTLKWTYTLRFIVPFPGRGNDLKIEHPIHLGPSTPCPPPPIGATGTSSSSYTDVPPLRPSPTLDLPP</sequence>
<evidence type="ECO:0000256" key="1">
    <source>
        <dbReference type="SAM" id="MobiDB-lite"/>
    </source>
</evidence>
<keyword evidence="3" id="KW-1185">Reference proteome</keyword>
<dbReference type="OrthoDB" id="2333384at2759"/>